<feature type="transmembrane region" description="Helical" evidence="7">
    <location>
        <begin position="349"/>
        <end position="372"/>
    </location>
</feature>
<evidence type="ECO:0000313" key="9">
    <source>
        <dbReference type="EMBL" id="KIO26758.1"/>
    </source>
</evidence>
<evidence type="ECO:0000256" key="6">
    <source>
        <dbReference type="SAM" id="MobiDB-lite"/>
    </source>
</evidence>
<dbReference type="InterPro" id="IPR036259">
    <property type="entry name" value="MFS_trans_sf"/>
</dbReference>
<dbReference type="PANTHER" id="PTHR23504:SF15">
    <property type="entry name" value="MAJOR FACILITATOR SUPERFAMILY (MFS) PROFILE DOMAIN-CONTAINING PROTEIN"/>
    <property type="match status" value="1"/>
</dbReference>
<feature type="domain" description="Major facilitator superfamily (MFS) profile" evidence="8">
    <location>
        <begin position="32"/>
        <end position="490"/>
    </location>
</feature>
<keyword evidence="2" id="KW-0813">Transport</keyword>
<reference evidence="10" key="2">
    <citation type="submission" date="2015-01" db="EMBL/GenBank/DDBJ databases">
        <title>Evolutionary Origins and Diversification of the Mycorrhizal Mutualists.</title>
        <authorList>
            <consortium name="DOE Joint Genome Institute"/>
            <consortium name="Mycorrhizal Genomics Consortium"/>
            <person name="Kohler A."/>
            <person name="Kuo A."/>
            <person name="Nagy L.G."/>
            <person name="Floudas D."/>
            <person name="Copeland A."/>
            <person name="Barry K.W."/>
            <person name="Cichocki N."/>
            <person name="Veneault-Fourrey C."/>
            <person name="LaButti K."/>
            <person name="Lindquist E.A."/>
            <person name="Lipzen A."/>
            <person name="Lundell T."/>
            <person name="Morin E."/>
            <person name="Murat C."/>
            <person name="Riley R."/>
            <person name="Ohm R."/>
            <person name="Sun H."/>
            <person name="Tunlid A."/>
            <person name="Henrissat B."/>
            <person name="Grigoriev I.V."/>
            <person name="Hibbett D.S."/>
            <person name="Martin F."/>
        </authorList>
    </citation>
    <scope>NUCLEOTIDE SEQUENCE [LARGE SCALE GENOMIC DNA]</scope>
    <source>
        <strain evidence="10">MUT 4182</strain>
    </source>
</reference>
<feature type="transmembrane region" description="Helical" evidence="7">
    <location>
        <begin position="160"/>
        <end position="184"/>
    </location>
</feature>
<dbReference type="PANTHER" id="PTHR23504">
    <property type="entry name" value="MAJOR FACILITATOR SUPERFAMILY DOMAIN-CONTAINING PROTEIN 10"/>
    <property type="match status" value="1"/>
</dbReference>
<feature type="transmembrane region" description="Helical" evidence="7">
    <location>
        <begin position="461"/>
        <end position="482"/>
    </location>
</feature>
<feature type="transmembrane region" description="Helical" evidence="7">
    <location>
        <begin position="103"/>
        <end position="121"/>
    </location>
</feature>
<evidence type="ECO:0000313" key="10">
    <source>
        <dbReference type="Proteomes" id="UP000054248"/>
    </source>
</evidence>
<dbReference type="GO" id="GO:0016020">
    <property type="term" value="C:membrane"/>
    <property type="evidence" value="ECO:0007669"/>
    <property type="project" value="UniProtKB-SubCell"/>
</dbReference>
<evidence type="ECO:0000256" key="2">
    <source>
        <dbReference type="ARBA" id="ARBA00022448"/>
    </source>
</evidence>
<dbReference type="HOGENOM" id="CLU_001265_54_6_1"/>
<evidence type="ECO:0000256" key="5">
    <source>
        <dbReference type="ARBA" id="ARBA00023136"/>
    </source>
</evidence>
<dbReference type="Pfam" id="PF07690">
    <property type="entry name" value="MFS_1"/>
    <property type="match status" value="1"/>
</dbReference>
<dbReference type="InterPro" id="IPR020846">
    <property type="entry name" value="MFS_dom"/>
</dbReference>
<feature type="transmembrane region" description="Helical" evidence="7">
    <location>
        <begin position="428"/>
        <end position="455"/>
    </location>
</feature>
<evidence type="ECO:0000256" key="3">
    <source>
        <dbReference type="ARBA" id="ARBA00022692"/>
    </source>
</evidence>
<evidence type="ECO:0000256" key="4">
    <source>
        <dbReference type="ARBA" id="ARBA00022989"/>
    </source>
</evidence>
<dbReference type="PRINTS" id="PR01035">
    <property type="entry name" value="TCRTETA"/>
</dbReference>
<evidence type="ECO:0000256" key="1">
    <source>
        <dbReference type="ARBA" id="ARBA00004141"/>
    </source>
</evidence>
<dbReference type="CDD" id="cd17330">
    <property type="entry name" value="MFS_SLC46_TetA_like"/>
    <property type="match status" value="1"/>
</dbReference>
<keyword evidence="10" id="KW-1185">Reference proteome</keyword>
<evidence type="ECO:0000256" key="7">
    <source>
        <dbReference type="SAM" id="Phobius"/>
    </source>
</evidence>
<reference evidence="9 10" key="1">
    <citation type="submission" date="2014-04" db="EMBL/GenBank/DDBJ databases">
        <authorList>
            <consortium name="DOE Joint Genome Institute"/>
            <person name="Kuo A."/>
            <person name="Girlanda M."/>
            <person name="Perotto S."/>
            <person name="Kohler A."/>
            <person name="Nagy L.G."/>
            <person name="Floudas D."/>
            <person name="Copeland A."/>
            <person name="Barry K.W."/>
            <person name="Cichocki N."/>
            <person name="Veneault-Fourrey C."/>
            <person name="LaButti K."/>
            <person name="Lindquist E.A."/>
            <person name="Lipzen A."/>
            <person name="Lundell T."/>
            <person name="Morin E."/>
            <person name="Murat C."/>
            <person name="Sun H."/>
            <person name="Tunlid A."/>
            <person name="Henrissat B."/>
            <person name="Grigoriev I.V."/>
            <person name="Hibbett D.S."/>
            <person name="Martin F."/>
            <person name="Nordberg H.P."/>
            <person name="Cantor M.N."/>
            <person name="Hua S.X."/>
        </authorList>
    </citation>
    <scope>NUCLEOTIDE SEQUENCE [LARGE SCALE GENOMIC DNA]</scope>
    <source>
        <strain evidence="9 10">MUT 4182</strain>
    </source>
</reference>
<feature type="compositionally biased region" description="Low complexity" evidence="6">
    <location>
        <begin position="241"/>
        <end position="252"/>
    </location>
</feature>
<dbReference type="Gene3D" id="1.20.1250.20">
    <property type="entry name" value="MFS general substrate transporter like domains"/>
    <property type="match status" value="1"/>
</dbReference>
<dbReference type="PROSITE" id="PS50850">
    <property type="entry name" value="MFS"/>
    <property type="match status" value="1"/>
</dbReference>
<gene>
    <name evidence="9" type="ORF">M407DRAFT_234204</name>
</gene>
<feature type="transmembrane region" description="Helical" evidence="7">
    <location>
        <begin position="127"/>
        <end position="148"/>
    </location>
</feature>
<dbReference type="EMBL" id="KN823019">
    <property type="protein sequence ID" value="KIO26758.1"/>
    <property type="molecule type" value="Genomic_DNA"/>
</dbReference>
<name>A0A0C3KZE3_9AGAM</name>
<dbReference type="AlphaFoldDB" id="A0A0C3KZE3"/>
<keyword evidence="3 7" id="KW-0812">Transmembrane</keyword>
<proteinExistence type="predicted"/>
<dbReference type="Proteomes" id="UP000054248">
    <property type="component" value="Unassembled WGS sequence"/>
</dbReference>
<feature type="transmembrane region" description="Helical" evidence="7">
    <location>
        <begin position="204"/>
        <end position="226"/>
    </location>
</feature>
<feature type="transmembrane region" description="Helical" evidence="7">
    <location>
        <begin position="320"/>
        <end position="342"/>
    </location>
</feature>
<feature type="transmembrane region" description="Helical" evidence="7">
    <location>
        <begin position="392"/>
        <end position="416"/>
    </location>
</feature>
<protein>
    <recommendedName>
        <fullName evidence="8">Major facilitator superfamily (MFS) profile domain-containing protein</fullName>
    </recommendedName>
</protein>
<keyword evidence="5 7" id="KW-0472">Membrane</keyword>
<comment type="subcellular location">
    <subcellularLocation>
        <location evidence="1">Membrane</location>
        <topology evidence="1">Multi-pass membrane protein</topology>
    </subcellularLocation>
</comment>
<feature type="transmembrane region" description="Helical" evidence="7">
    <location>
        <begin position="282"/>
        <end position="305"/>
    </location>
</feature>
<dbReference type="SUPFAM" id="SSF103473">
    <property type="entry name" value="MFS general substrate transporter"/>
    <property type="match status" value="1"/>
</dbReference>
<evidence type="ECO:0000259" key="8">
    <source>
        <dbReference type="PROSITE" id="PS50850"/>
    </source>
</evidence>
<dbReference type="InterPro" id="IPR001958">
    <property type="entry name" value="Tet-R_TetA/multi-R_MdtG-like"/>
</dbReference>
<feature type="region of interest" description="Disordered" evidence="6">
    <location>
        <begin position="241"/>
        <end position="261"/>
    </location>
</feature>
<sequence>MELERDVILVNEDAEAQPLLPKKPVTPLPKFQLAIVLFARLAEPIAYTQIFPYINTMVEELHIAPPKQVGFYSGLIDSLFALTQLCTIVHWGGLSDRIGRRPVILIGMSGVSIATLFFGLSNKLWQLLLSRALIGALCGNVAVIQSVISDITDETNQNKAFPLPALIWYMGAVIGPLIGGLLSHPAERYPNVFGSIPLLKERPFFLPCFVSVLITVTATLVTVFFLEESLPRITRAKRLKSPSATEAPSSASNDVEDPQKLGATEGASQTFGLLSSPTVRRVVFAGFVMEFLMMGFDTVFVLWSYTPLSLGGLQRKPAEIGLVLSVVGTFGIASTTVIFPYLHERFKSVPIFATCVTFFGLVYAMVPFVGLVVRKVLPPVSPEQPAPPLKGLWGLVLALLVAARTGAMAYPAYLLVVKEAMPDPESVGALYGLATAAGCLGEGTAPAVVSSLFALSIDKHLLGGNFVWAVMTGLGIFAAWFAQSLKQRNKVGLDNSPAY</sequence>
<dbReference type="OrthoDB" id="419616at2759"/>
<organism evidence="9 10">
    <name type="scientific">Tulasnella calospora MUT 4182</name>
    <dbReference type="NCBI Taxonomy" id="1051891"/>
    <lineage>
        <taxon>Eukaryota</taxon>
        <taxon>Fungi</taxon>
        <taxon>Dikarya</taxon>
        <taxon>Basidiomycota</taxon>
        <taxon>Agaricomycotina</taxon>
        <taxon>Agaricomycetes</taxon>
        <taxon>Cantharellales</taxon>
        <taxon>Tulasnellaceae</taxon>
        <taxon>Tulasnella</taxon>
    </lineage>
</organism>
<dbReference type="InterPro" id="IPR011701">
    <property type="entry name" value="MFS"/>
</dbReference>
<keyword evidence="4 7" id="KW-1133">Transmembrane helix</keyword>
<accession>A0A0C3KZE3</accession>
<dbReference type="GO" id="GO:0022857">
    <property type="term" value="F:transmembrane transporter activity"/>
    <property type="evidence" value="ECO:0007669"/>
    <property type="project" value="InterPro"/>
</dbReference>